<gene>
    <name evidence="2" type="ORF">JTE90_021705</name>
</gene>
<evidence type="ECO:0000256" key="1">
    <source>
        <dbReference type="SAM" id="MobiDB-lite"/>
    </source>
</evidence>
<dbReference type="AlphaFoldDB" id="A0AAV6TQB2"/>
<accession>A0AAV6TQB2</accession>
<proteinExistence type="predicted"/>
<comment type="caution">
    <text evidence="2">The sequence shown here is derived from an EMBL/GenBank/DDBJ whole genome shotgun (WGS) entry which is preliminary data.</text>
</comment>
<protein>
    <submittedName>
        <fullName evidence="2">Uncharacterized protein</fullName>
    </submittedName>
</protein>
<organism evidence="2 3">
    <name type="scientific">Oedothorax gibbosus</name>
    <dbReference type="NCBI Taxonomy" id="931172"/>
    <lineage>
        <taxon>Eukaryota</taxon>
        <taxon>Metazoa</taxon>
        <taxon>Ecdysozoa</taxon>
        <taxon>Arthropoda</taxon>
        <taxon>Chelicerata</taxon>
        <taxon>Arachnida</taxon>
        <taxon>Araneae</taxon>
        <taxon>Araneomorphae</taxon>
        <taxon>Entelegynae</taxon>
        <taxon>Araneoidea</taxon>
        <taxon>Linyphiidae</taxon>
        <taxon>Erigoninae</taxon>
        <taxon>Oedothorax</taxon>
    </lineage>
</organism>
<evidence type="ECO:0000313" key="2">
    <source>
        <dbReference type="EMBL" id="KAG8174195.1"/>
    </source>
</evidence>
<name>A0AAV6TQB2_9ARAC</name>
<evidence type="ECO:0000313" key="3">
    <source>
        <dbReference type="Proteomes" id="UP000827092"/>
    </source>
</evidence>
<reference evidence="2 3" key="1">
    <citation type="journal article" date="2022" name="Nat. Ecol. Evol.">
        <title>A masculinizing supergene underlies an exaggerated male reproductive morph in a spider.</title>
        <authorList>
            <person name="Hendrickx F."/>
            <person name="De Corte Z."/>
            <person name="Sonet G."/>
            <person name="Van Belleghem S.M."/>
            <person name="Kostlbacher S."/>
            <person name="Vangestel C."/>
        </authorList>
    </citation>
    <scope>NUCLEOTIDE SEQUENCE [LARGE SCALE GENOMIC DNA]</scope>
    <source>
        <strain evidence="2">W744_W776</strain>
    </source>
</reference>
<sequence length="203" mass="22616">MPSRLTSVILPPLLWMRLQQNRRRAHPAEYESGISTDQKKARWSDEETAFLAQTEAELCTSGRTMRFMNLELSKLFRTELLNRLRVKGKNSYRSLVQSKITFLEGAQNPTAPLNPCAAGPSTTVPPHPFVGACPSTSRAKTRPRKGIPTRAVSGTPPPTYIPGKVRRPDLWAGNRATSAPSLGWMDVRVFMPQGHLRPCCAKH</sequence>
<dbReference type="EMBL" id="JAFNEN010001293">
    <property type="protein sequence ID" value="KAG8174195.1"/>
    <property type="molecule type" value="Genomic_DNA"/>
</dbReference>
<feature type="region of interest" description="Disordered" evidence="1">
    <location>
        <begin position="134"/>
        <end position="166"/>
    </location>
</feature>
<keyword evidence="3" id="KW-1185">Reference proteome</keyword>
<dbReference type="Proteomes" id="UP000827092">
    <property type="component" value="Unassembled WGS sequence"/>
</dbReference>